<keyword evidence="2" id="KW-0813">Transport</keyword>
<dbReference type="PROSITE" id="PS50893">
    <property type="entry name" value="ABC_TRANSPORTER_2"/>
    <property type="match status" value="1"/>
</dbReference>
<name>A0A4Q9KZL5_9MICR</name>
<proteinExistence type="inferred from homology"/>
<organism evidence="6 7">
    <name type="scientific">Hamiltosporidium tvaerminnensis</name>
    <dbReference type="NCBI Taxonomy" id="1176355"/>
    <lineage>
        <taxon>Eukaryota</taxon>
        <taxon>Fungi</taxon>
        <taxon>Fungi incertae sedis</taxon>
        <taxon>Microsporidia</taxon>
        <taxon>Dubosqiidae</taxon>
        <taxon>Hamiltosporidium</taxon>
    </lineage>
</organism>
<evidence type="ECO:0000256" key="2">
    <source>
        <dbReference type="ARBA" id="ARBA00022448"/>
    </source>
</evidence>
<evidence type="ECO:0000256" key="3">
    <source>
        <dbReference type="ARBA" id="ARBA00022741"/>
    </source>
</evidence>
<keyword evidence="3" id="KW-0547">Nucleotide-binding</keyword>
<dbReference type="PANTHER" id="PTHR48042:SF18">
    <property type="entry name" value="ABC TRANSPORTER G FAMILY MEMBER 12"/>
    <property type="match status" value="1"/>
</dbReference>
<evidence type="ECO:0000313" key="6">
    <source>
        <dbReference type="EMBL" id="TBT99910.1"/>
    </source>
</evidence>
<dbReference type="Proteomes" id="UP000292362">
    <property type="component" value="Unassembled WGS sequence"/>
</dbReference>
<evidence type="ECO:0000259" key="5">
    <source>
        <dbReference type="PROSITE" id="PS50893"/>
    </source>
</evidence>
<gene>
    <name evidence="6" type="ORF">CWI37_1172p0010</name>
</gene>
<dbReference type="PANTHER" id="PTHR48042">
    <property type="entry name" value="ABC TRANSPORTER G FAMILY MEMBER 11"/>
    <property type="match status" value="1"/>
</dbReference>
<dbReference type="SUPFAM" id="SSF52540">
    <property type="entry name" value="P-loop containing nucleoside triphosphate hydrolases"/>
    <property type="match status" value="1"/>
</dbReference>
<dbReference type="EMBL" id="PITJ01001172">
    <property type="protein sequence ID" value="TBT99910.1"/>
    <property type="molecule type" value="Genomic_DNA"/>
</dbReference>
<comment type="similarity">
    <text evidence="1">Belongs to the ABC transporter superfamily. ABCG family. Eye pigment precursor importer (TC 3.A.1.204) subfamily.</text>
</comment>
<evidence type="ECO:0000256" key="1">
    <source>
        <dbReference type="ARBA" id="ARBA00005814"/>
    </source>
</evidence>
<dbReference type="SMART" id="SM00382">
    <property type="entry name" value="AAA"/>
    <property type="match status" value="1"/>
</dbReference>
<dbReference type="Gene3D" id="3.40.50.300">
    <property type="entry name" value="P-loop containing nucleotide triphosphate hydrolases"/>
    <property type="match status" value="2"/>
</dbReference>
<comment type="caution">
    <text evidence="6">The sequence shown here is derived from an EMBL/GenBank/DDBJ whole genome shotgun (WGS) entry which is preliminary data.</text>
</comment>
<reference evidence="6 7" key="1">
    <citation type="submission" date="2017-12" db="EMBL/GenBank/DDBJ databases">
        <authorList>
            <person name="Pombert J.-F."/>
            <person name="Haag K.L."/>
            <person name="Ebert D."/>
        </authorList>
    </citation>
    <scope>NUCLEOTIDE SEQUENCE [LARGE SCALE GENOMIC DNA]</scope>
    <source>
        <strain evidence="6">FI-OER-3-3</strain>
    </source>
</reference>
<dbReference type="InterPro" id="IPR052215">
    <property type="entry name" value="Plant_ABCG"/>
</dbReference>
<accession>A0A4Q9KZL5</accession>
<sequence>MNLEWKNVEMKILHDENKIECVLSNANGKIKSGSLCAIMGHKNSGKSVLLNTLAGKLSPNFLIKKWYEKIGYVEIDQIKEDLQIKEISDLAVNVFDFDEKKQLKIATEFFNEPSILFLDDPTHELNSEDSNNLLKVLKCLCVKYKMTMIFTIQRLSDEVFNELDHLIIISNSHTVYSGEAKKAEEYFAANGFKNEITVSFPNFILETLKTNKRYLEFSKSQTFFSQK</sequence>
<dbReference type="AlphaFoldDB" id="A0A4Q9KZL5"/>
<dbReference type="InterPro" id="IPR003593">
    <property type="entry name" value="AAA+_ATPase"/>
</dbReference>
<dbReference type="GO" id="GO:0005524">
    <property type="term" value="F:ATP binding"/>
    <property type="evidence" value="ECO:0007669"/>
    <property type="project" value="UniProtKB-KW"/>
</dbReference>
<protein>
    <submittedName>
        <fullName evidence="6">Putative ABC transporter</fullName>
    </submittedName>
</protein>
<evidence type="ECO:0000313" key="7">
    <source>
        <dbReference type="Proteomes" id="UP000292362"/>
    </source>
</evidence>
<feature type="domain" description="ABC transporter" evidence="5">
    <location>
        <begin position="3"/>
        <end position="196"/>
    </location>
</feature>
<dbReference type="InterPro" id="IPR027417">
    <property type="entry name" value="P-loop_NTPase"/>
</dbReference>
<keyword evidence="4" id="KW-0067">ATP-binding</keyword>
<evidence type="ECO:0000256" key="4">
    <source>
        <dbReference type="ARBA" id="ARBA00022840"/>
    </source>
</evidence>
<dbReference type="GO" id="GO:0016887">
    <property type="term" value="F:ATP hydrolysis activity"/>
    <property type="evidence" value="ECO:0007669"/>
    <property type="project" value="InterPro"/>
</dbReference>
<dbReference type="VEuPathDB" id="MicrosporidiaDB:CWI37_1172p0010"/>
<dbReference type="InterPro" id="IPR003439">
    <property type="entry name" value="ABC_transporter-like_ATP-bd"/>
</dbReference>